<evidence type="ECO:0000313" key="2">
    <source>
        <dbReference type="Proteomes" id="UP000092377"/>
    </source>
</evidence>
<dbReference type="RefSeq" id="WP_067403305.1">
    <property type="nucleotide sequence ID" value="NZ_LZEY01000027.1"/>
</dbReference>
<proteinExistence type="predicted"/>
<protein>
    <submittedName>
        <fullName evidence="1">Uncharacterized protein</fullName>
    </submittedName>
</protein>
<keyword evidence="2" id="KW-1185">Reference proteome</keyword>
<name>A0A1B8HCF3_9GAMM</name>
<dbReference type="OrthoDB" id="9103505at2"/>
<dbReference type="AlphaFoldDB" id="A0A1B8HCF3"/>
<evidence type="ECO:0000313" key="1">
    <source>
        <dbReference type="EMBL" id="OBU06768.1"/>
    </source>
</evidence>
<dbReference type="EMBL" id="LZEY01000027">
    <property type="protein sequence ID" value="OBU06768.1"/>
    <property type="molecule type" value="Genomic_DNA"/>
</dbReference>
<comment type="caution">
    <text evidence="1">The sequence shown here is derived from an EMBL/GenBank/DDBJ whole genome shotgun (WGS) entry which is preliminary data.</text>
</comment>
<organism evidence="1 2">
    <name type="scientific">Morganella psychrotolerans</name>
    <dbReference type="NCBI Taxonomy" id="368603"/>
    <lineage>
        <taxon>Bacteria</taxon>
        <taxon>Pseudomonadati</taxon>
        <taxon>Pseudomonadota</taxon>
        <taxon>Gammaproteobacteria</taxon>
        <taxon>Enterobacterales</taxon>
        <taxon>Morganellaceae</taxon>
        <taxon>Morganella</taxon>
    </lineage>
</organism>
<gene>
    <name evidence="1" type="ORF">AYY18_19845</name>
</gene>
<reference evidence="2" key="1">
    <citation type="submission" date="2016-06" db="EMBL/GenBank/DDBJ databases">
        <authorList>
            <person name="Butler K."/>
        </authorList>
    </citation>
    <scope>NUCLEOTIDE SEQUENCE [LARGE SCALE GENOMIC DNA]</scope>
    <source>
        <strain evidence="2">GCSL-Mp20</strain>
    </source>
</reference>
<sequence>MQFFISLETIVISAKSCDRCCFHAEKDDPEFHEFLSIDRRVSFGSVFGDGNRLTLDLCQHCVKSLLNPWLSVSEPDSF</sequence>
<accession>A0A1B8HCF3</accession>
<dbReference type="Proteomes" id="UP000092377">
    <property type="component" value="Unassembled WGS sequence"/>
</dbReference>